<evidence type="ECO:0000256" key="1">
    <source>
        <dbReference type="SAM" id="MobiDB-lite"/>
    </source>
</evidence>
<accession>A0A5N4B736</accession>
<evidence type="ECO:0000313" key="2">
    <source>
        <dbReference type="EMBL" id="KAB0805415.1"/>
    </source>
</evidence>
<gene>
    <name evidence="2" type="ORF">PPYR_02385</name>
</gene>
<feature type="region of interest" description="Disordered" evidence="1">
    <location>
        <begin position="132"/>
        <end position="221"/>
    </location>
</feature>
<feature type="region of interest" description="Disordered" evidence="1">
    <location>
        <begin position="62"/>
        <end position="95"/>
    </location>
</feature>
<dbReference type="EMBL" id="VVIM01000001">
    <property type="protein sequence ID" value="KAB0805415.1"/>
    <property type="molecule type" value="Genomic_DNA"/>
</dbReference>
<reference evidence="2 3" key="1">
    <citation type="journal article" date="2018" name="Elife">
        <title>Firefly genomes illuminate parallel origins of bioluminescence in beetles.</title>
        <authorList>
            <person name="Fallon T.R."/>
            <person name="Lower S.E."/>
            <person name="Chang C.H."/>
            <person name="Bessho-Uehara M."/>
            <person name="Martin G.J."/>
            <person name="Bewick A.J."/>
            <person name="Behringer M."/>
            <person name="Debat H.J."/>
            <person name="Wong I."/>
            <person name="Day J.C."/>
            <person name="Suvorov A."/>
            <person name="Silva C.J."/>
            <person name="Stanger-Hall K.F."/>
            <person name="Hall D.W."/>
            <person name="Schmitz R.J."/>
            <person name="Nelson D.R."/>
            <person name="Lewis S.M."/>
            <person name="Shigenobu S."/>
            <person name="Bybee S.M."/>
            <person name="Larracuente A.M."/>
            <person name="Oba Y."/>
            <person name="Weng J.K."/>
        </authorList>
    </citation>
    <scope>NUCLEOTIDE SEQUENCE [LARGE SCALE GENOMIC DNA]</scope>
    <source>
        <strain evidence="2">1611_PpyrPB1</strain>
        <tissue evidence="2">Whole body</tissue>
    </source>
</reference>
<keyword evidence="3" id="KW-1185">Reference proteome</keyword>
<dbReference type="InParanoid" id="A0A5N4B736"/>
<evidence type="ECO:0000313" key="3">
    <source>
        <dbReference type="Proteomes" id="UP000327044"/>
    </source>
</evidence>
<protein>
    <submittedName>
        <fullName evidence="2">Uncharacterized protein</fullName>
    </submittedName>
</protein>
<dbReference type="Proteomes" id="UP000327044">
    <property type="component" value="Unassembled WGS sequence"/>
</dbReference>
<organism evidence="2 3">
    <name type="scientific">Photinus pyralis</name>
    <name type="common">Common eastern firefly</name>
    <name type="synonym">Lampyris pyralis</name>
    <dbReference type="NCBI Taxonomy" id="7054"/>
    <lineage>
        <taxon>Eukaryota</taxon>
        <taxon>Metazoa</taxon>
        <taxon>Ecdysozoa</taxon>
        <taxon>Arthropoda</taxon>
        <taxon>Hexapoda</taxon>
        <taxon>Insecta</taxon>
        <taxon>Pterygota</taxon>
        <taxon>Neoptera</taxon>
        <taxon>Endopterygota</taxon>
        <taxon>Coleoptera</taxon>
        <taxon>Polyphaga</taxon>
        <taxon>Elateriformia</taxon>
        <taxon>Elateroidea</taxon>
        <taxon>Lampyridae</taxon>
        <taxon>Lampyrinae</taxon>
        <taxon>Photinus</taxon>
    </lineage>
</organism>
<sequence length="221" mass="24575">MSAIFQIENPLPETLAILRTLIQKVQVAEFVDPDGTEEEAHDMLGRALRLFPPFWHEIKPKVYQKKQKAKRGRKPMRRQLSHDSTSTDASSGEVEPVAVEDIAARPAVVTEVDVDANVDTAVKPDTSVQADLLVHRRGDGNVPRPRLRKKQALATSEAVTGPSRRRDDQAGWDAILPAPPSPPRARPRPRRDDHQTGWDSIPPETDSSLSSVVGTYELPEY</sequence>
<comment type="caution">
    <text evidence="2">The sequence shown here is derived from an EMBL/GenBank/DDBJ whole genome shotgun (WGS) entry which is preliminary data.</text>
</comment>
<proteinExistence type="predicted"/>
<name>A0A5N4B736_PHOPY</name>
<dbReference type="AlphaFoldDB" id="A0A5N4B736"/>
<feature type="compositionally biased region" description="Basic residues" evidence="1">
    <location>
        <begin position="62"/>
        <end position="79"/>
    </location>
</feature>